<keyword evidence="1" id="KW-1185">Reference proteome</keyword>
<evidence type="ECO:0000313" key="1">
    <source>
        <dbReference type="Proteomes" id="UP000694864"/>
    </source>
</evidence>
<dbReference type="Proteomes" id="UP000694864">
    <property type="component" value="Chromosome 20"/>
</dbReference>
<organism evidence="1 2">
    <name type="scientific">Camelina sativa</name>
    <name type="common">False flax</name>
    <name type="synonym">Myagrum sativum</name>
    <dbReference type="NCBI Taxonomy" id="90675"/>
    <lineage>
        <taxon>Eukaryota</taxon>
        <taxon>Viridiplantae</taxon>
        <taxon>Streptophyta</taxon>
        <taxon>Embryophyta</taxon>
        <taxon>Tracheophyta</taxon>
        <taxon>Spermatophyta</taxon>
        <taxon>Magnoliopsida</taxon>
        <taxon>eudicotyledons</taxon>
        <taxon>Gunneridae</taxon>
        <taxon>Pentapetalae</taxon>
        <taxon>rosids</taxon>
        <taxon>malvids</taxon>
        <taxon>Brassicales</taxon>
        <taxon>Brassicaceae</taxon>
        <taxon>Camelineae</taxon>
        <taxon>Camelina</taxon>
    </lineage>
</organism>
<dbReference type="CDD" id="cd09272">
    <property type="entry name" value="RNase_HI_RT_Ty1"/>
    <property type="match status" value="1"/>
</dbReference>
<name>A0ABM1REL1_CAMSA</name>
<dbReference type="PANTHER" id="PTHR11439:SF455">
    <property type="entry name" value="RLK (RECEPTOR-LIKE PROTEIN KINASE) 8, PUTATIVE-RELATED"/>
    <property type="match status" value="1"/>
</dbReference>
<evidence type="ECO:0000313" key="2">
    <source>
        <dbReference type="RefSeq" id="XP_019097449.1"/>
    </source>
</evidence>
<sequence length="172" mass="19023">MNGITDCAPAATPLPLELQKVKGQEDMFDNPTFFRSLVGKLQYLTLTRPDIQYAVNLVCQRMHSPTVADFSLLKRIIRYIKGTIDHGLSFSQNTDSTLRAYSDSDWGGCQSTSRSTGGFCTFLGSNIISWSAKRQPSVSRSSTGAEYRCLSDTAAEVNWIRDLLENIGMPPS</sequence>
<protein>
    <submittedName>
        <fullName evidence="2">Uncharacterized protein LOC109131215</fullName>
    </submittedName>
</protein>
<dbReference type="PANTHER" id="PTHR11439">
    <property type="entry name" value="GAG-POL-RELATED RETROTRANSPOSON"/>
    <property type="match status" value="1"/>
</dbReference>
<dbReference type="SUPFAM" id="SSF56672">
    <property type="entry name" value="DNA/RNA polymerases"/>
    <property type="match status" value="1"/>
</dbReference>
<proteinExistence type="predicted"/>
<gene>
    <name evidence="2" type="primary">LOC109131215</name>
</gene>
<dbReference type="GeneID" id="109131215"/>
<reference evidence="1" key="1">
    <citation type="journal article" date="2014" name="Nat. Commun.">
        <title>The emerging biofuel crop Camelina sativa retains a highly undifferentiated hexaploid genome structure.</title>
        <authorList>
            <person name="Kagale S."/>
            <person name="Koh C."/>
            <person name="Nixon J."/>
            <person name="Bollina V."/>
            <person name="Clarke W.E."/>
            <person name="Tuteja R."/>
            <person name="Spillane C."/>
            <person name="Robinson S.J."/>
            <person name="Links M.G."/>
            <person name="Clarke C."/>
            <person name="Higgins E.E."/>
            <person name="Huebert T."/>
            <person name="Sharpe A.G."/>
            <person name="Parkin I.A."/>
        </authorList>
    </citation>
    <scope>NUCLEOTIDE SEQUENCE [LARGE SCALE GENOMIC DNA]</scope>
    <source>
        <strain evidence="1">cv. DH55</strain>
    </source>
</reference>
<reference evidence="2" key="2">
    <citation type="submission" date="2025-08" db="UniProtKB">
        <authorList>
            <consortium name="RefSeq"/>
        </authorList>
    </citation>
    <scope>IDENTIFICATION</scope>
    <source>
        <tissue evidence="2">Leaf</tissue>
    </source>
</reference>
<accession>A0ABM1REL1</accession>
<dbReference type="RefSeq" id="XP_019097449.1">
    <property type="nucleotide sequence ID" value="XM_019241904.1"/>
</dbReference>
<dbReference type="InterPro" id="IPR043502">
    <property type="entry name" value="DNA/RNA_pol_sf"/>
</dbReference>